<dbReference type="EMBL" id="JASCZI010272059">
    <property type="protein sequence ID" value="MED6219734.1"/>
    <property type="molecule type" value="Genomic_DNA"/>
</dbReference>
<name>A0ABU6ZCH7_9FABA</name>
<gene>
    <name evidence="1" type="ORF">PIB30_038471</name>
</gene>
<protein>
    <submittedName>
        <fullName evidence="1">Uncharacterized protein</fullName>
    </submittedName>
</protein>
<comment type="caution">
    <text evidence="1">The sequence shown here is derived from an EMBL/GenBank/DDBJ whole genome shotgun (WGS) entry which is preliminary data.</text>
</comment>
<accession>A0ABU6ZCH7</accession>
<evidence type="ECO:0000313" key="2">
    <source>
        <dbReference type="Proteomes" id="UP001341840"/>
    </source>
</evidence>
<keyword evidence="2" id="KW-1185">Reference proteome</keyword>
<proteinExistence type="predicted"/>
<dbReference type="Proteomes" id="UP001341840">
    <property type="component" value="Unassembled WGS sequence"/>
</dbReference>
<evidence type="ECO:0000313" key="1">
    <source>
        <dbReference type="EMBL" id="MED6219734.1"/>
    </source>
</evidence>
<sequence length="103" mass="12289">MTTSILRGQFVSREYVVENRRLRRHGLVREFVFSFMARSRETRERVFDGGCFDKEEALVEEVRIRARSRKPTMYTWQVTEVMRTKTVSNGYPTWLQMIGGTYL</sequence>
<reference evidence="1 2" key="1">
    <citation type="journal article" date="2023" name="Plants (Basel)">
        <title>Bridging the Gap: Combining Genomics and Transcriptomics Approaches to Understand Stylosanthes scabra, an Orphan Legume from the Brazilian Caatinga.</title>
        <authorList>
            <person name="Ferreira-Neto J.R.C."/>
            <person name="da Silva M.D."/>
            <person name="Binneck E."/>
            <person name="de Melo N.F."/>
            <person name="da Silva R.H."/>
            <person name="de Melo A.L.T.M."/>
            <person name="Pandolfi V."/>
            <person name="Bustamante F.O."/>
            <person name="Brasileiro-Vidal A.C."/>
            <person name="Benko-Iseppon A.M."/>
        </authorList>
    </citation>
    <scope>NUCLEOTIDE SEQUENCE [LARGE SCALE GENOMIC DNA]</scope>
    <source>
        <tissue evidence="1">Leaves</tissue>
    </source>
</reference>
<organism evidence="1 2">
    <name type="scientific">Stylosanthes scabra</name>
    <dbReference type="NCBI Taxonomy" id="79078"/>
    <lineage>
        <taxon>Eukaryota</taxon>
        <taxon>Viridiplantae</taxon>
        <taxon>Streptophyta</taxon>
        <taxon>Embryophyta</taxon>
        <taxon>Tracheophyta</taxon>
        <taxon>Spermatophyta</taxon>
        <taxon>Magnoliopsida</taxon>
        <taxon>eudicotyledons</taxon>
        <taxon>Gunneridae</taxon>
        <taxon>Pentapetalae</taxon>
        <taxon>rosids</taxon>
        <taxon>fabids</taxon>
        <taxon>Fabales</taxon>
        <taxon>Fabaceae</taxon>
        <taxon>Papilionoideae</taxon>
        <taxon>50 kb inversion clade</taxon>
        <taxon>dalbergioids sensu lato</taxon>
        <taxon>Dalbergieae</taxon>
        <taxon>Pterocarpus clade</taxon>
        <taxon>Stylosanthes</taxon>
    </lineage>
</organism>